<protein>
    <submittedName>
        <fullName evidence="2">Uncharacterized protein</fullName>
    </submittedName>
</protein>
<evidence type="ECO:0000313" key="2">
    <source>
        <dbReference type="EMBL" id="CAK9323200.1"/>
    </source>
</evidence>
<reference evidence="2 3" key="1">
    <citation type="submission" date="2024-03" db="EMBL/GenBank/DDBJ databases">
        <authorList>
            <person name="Gkanogiannis A."/>
            <person name="Becerra Lopez-Lavalle L."/>
        </authorList>
    </citation>
    <scope>NUCLEOTIDE SEQUENCE [LARGE SCALE GENOMIC DNA]</scope>
</reference>
<feature type="region of interest" description="Disordered" evidence="1">
    <location>
        <begin position="39"/>
        <end position="62"/>
    </location>
</feature>
<evidence type="ECO:0000313" key="3">
    <source>
        <dbReference type="Proteomes" id="UP001642487"/>
    </source>
</evidence>
<name>A0ABP0YUB5_9ROSI</name>
<keyword evidence="3" id="KW-1185">Reference proteome</keyword>
<sequence>MKKKKARFGPSLNPIPRSTISSLGLQSVTATLRTPLLLASRLKPPPAGPAGRPPPPSRYQLLHPVPPHAVSAAAVARCTLIFFRFQGRVNQPPKLNGGQ</sequence>
<proteinExistence type="predicted"/>
<feature type="compositionally biased region" description="Pro residues" evidence="1">
    <location>
        <begin position="43"/>
        <end position="57"/>
    </location>
</feature>
<organism evidence="2 3">
    <name type="scientific">Citrullus colocynthis</name>
    <name type="common">colocynth</name>
    <dbReference type="NCBI Taxonomy" id="252529"/>
    <lineage>
        <taxon>Eukaryota</taxon>
        <taxon>Viridiplantae</taxon>
        <taxon>Streptophyta</taxon>
        <taxon>Embryophyta</taxon>
        <taxon>Tracheophyta</taxon>
        <taxon>Spermatophyta</taxon>
        <taxon>Magnoliopsida</taxon>
        <taxon>eudicotyledons</taxon>
        <taxon>Gunneridae</taxon>
        <taxon>Pentapetalae</taxon>
        <taxon>rosids</taxon>
        <taxon>fabids</taxon>
        <taxon>Cucurbitales</taxon>
        <taxon>Cucurbitaceae</taxon>
        <taxon>Benincaseae</taxon>
        <taxon>Citrullus</taxon>
    </lineage>
</organism>
<evidence type="ECO:0000256" key="1">
    <source>
        <dbReference type="SAM" id="MobiDB-lite"/>
    </source>
</evidence>
<gene>
    <name evidence="2" type="ORF">CITCOLO1_LOCUS15375</name>
</gene>
<dbReference type="Proteomes" id="UP001642487">
    <property type="component" value="Chromosome 5"/>
</dbReference>
<accession>A0ABP0YUB5</accession>
<dbReference type="EMBL" id="OZ021739">
    <property type="protein sequence ID" value="CAK9323200.1"/>
    <property type="molecule type" value="Genomic_DNA"/>
</dbReference>